<dbReference type="Gene3D" id="1.20.1260.10">
    <property type="match status" value="1"/>
</dbReference>
<keyword evidence="5" id="KW-1185">Reference proteome</keyword>
<dbReference type="InterPro" id="IPR012347">
    <property type="entry name" value="Ferritin-like"/>
</dbReference>
<dbReference type="RefSeq" id="WP_078074969.1">
    <property type="nucleotide sequence ID" value="NZ_CP018047.1"/>
</dbReference>
<evidence type="ECO:0000256" key="1">
    <source>
        <dbReference type="SAM" id="MobiDB-lite"/>
    </source>
</evidence>
<evidence type="ECO:0000259" key="3">
    <source>
        <dbReference type="Pfam" id="PF03713"/>
    </source>
</evidence>
<feature type="chain" id="PRO_5039102984" evidence="2">
    <location>
        <begin position="31"/>
        <end position="222"/>
    </location>
</feature>
<dbReference type="Pfam" id="PF03713">
    <property type="entry name" value="DUF305"/>
    <property type="match status" value="1"/>
</dbReference>
<dbReference type="Proteomes" id="UP000189677">
    <property type="component" value="Chromosome"/>
</dbReference>
<accession>A0A1U9QQ84</accession>
<protein>
    <submittedName>
        <fullName evidence="4">DUF305 domain-containing protein</fullName>
    </submittedName>
</protein>
<evidence type="ECO:0000256" key="2">
    <source>
        <dbReference type="SAM" id="SignalP"/>
    </source>
</evidence>
<feature type="region of interest" description="Disordered" evidence="1">
    <location>
        <begin position="40"/>
        <end position="65"/>
    </location>
</feature>
<dbReference type="AlphaFoldDB" id="A0A1U9QQ84"/>
<organism evidence="4 5">
    <name type="scientific">Streptomyces niveus</name>
    <name type="common">Streptomyces spheroides</name>
    <dbReference type="NCBI Taxonomy" id="193462"/>
    <lineage>
        <taxon>Bacteria</taxon>
        <taxon>Bacillati</taxon>
        <taxon>Actinomycetota</taxon>
        <taxon>Actinomycetes</taxon>
        <taxon>Kitasatosporales</taxon>
        <taxon>Streptomycetaceae</taxon>
        <taxon>Streptomyces</taxon>
    </lineage>
</organism>
<feature type="domain" description="DUF305" evidence="3">
    <location>
        <begin position="71"/>
        <end position="219"/>
    </location>
</feature>
<gene>
    <name evidence="4" type="ORF">BBN63_09435</name>
</gene>
<reference evidence="4 5" key="1">
    <citation type="submission" date="2016-11" db="EMBL/GenBank/DDBJ databases">
        <title>Complete genome sequence of Streptomyces niveus SCSIO 3406.</title>
        <authorList>
            <person name="Zhu Q."/>
            <person name="Cheng W."/>
            <person name="Song Y."/>
            <person name="Li Q."/>
            <person name="Ju J."/>
        </authorList>
    </citation>
    <scope>NUCLEOTIDE SEQUENCE [LARGE SCALE GENOMIC DNA]</scope>
    <source>
        <strain evidence="4 5">SCSIO 3406</strain>
    </source>
</reference>
<dbReference type="OrthoDB" id="26872at2"/>
<dbReference type="EMBL" id="CP018047">
    <property type="protein sequence ID" value="AQU66438.1"/>
    <property type="molecule type" value="Genomic_DNA"/>
</dbReference>
<evidence type="ECO:0000313" key="4">
    <source>
        <dbReference type="EMBL" id="AQU66438.1"/>
    </source>
</evidence>
<proteinExistence type="predicted"/>
<dbReference type="PANTHER" id="PTHR36933:SF1">
    <property type="entry name" value="SLL0788 PROTEIN"/>
    <property type="match status" value="1"/>
</dbReference>
<dbReference type="PROSITE" id="PS51257">
    <property type="entry name" value="PROKAR_LIPOPROTEIN"/>
    <property type="match status" value="1"/>
</dbReference>
<keyword evidence="2" id="KW-0732">Signal</keyword>
<dbReference type="PANTHER" id="PTHR36933">
    <property type="entry name" value="SLL0788 PROTEIN"/>
    <property type="match status" value="1"/>
</dbReference>
<evidence type="ECO:0000313" key="5">
    <source>
        <dbReference type="Proteomes" id="UP000189677"/>
    </source>
</evidence>
<feature type="signal peptide" evidence="2">
    <location>
        <begin position="1"/>
        <end position="30"/>
    </location>
</feature>
<name>A0A1U9QQ84_STRNV</name>
<dbReference type="KEGG" id="snw:BBN63_09435"/>
<sequence>MSSIKRAAHRPLRRRLAVAGAITAGALLLAACGGDGDMAGMDHGGESRESSPTASGKAGAGRGPGAFNDADVAFAQGMIPHHQQAVEMSALAEGRASGAEIKALAGEIEKAQDPEITTMRTWLRAWGEPESAGEDMPGMDHGSGDTAGMMSDQDMRELTAAKGADFDKKFARLMIEHHNGAIAMARDERRNGDNAAARKLAADVIEAQTAEVEQLNAILDQL</sequence>
<dbReference type="InterPro" id="IPR005183">
    <property type="entry name" value="DUF305_CopM-like"/>
</dbReference>